<name>A0A845V0G0_9GAMM</name>
<sequence length="80" mass="8609">MIVSGVVVKVTPGTEDACARHLSSSPGVFIEKIEPGNLALVIESASNQNMIDQSLAWQQELEAIQGIYPTFIGRHDEAPC</sequence>
<evidence type="ECO:0000313" key="1">
    <source>
        <dbReference type="EMBL" id="NDY96214.1"/>
    </source>
</evidence>
<proteinExistence type="predicted"/>
<comment type="caution">
    <text evidence="1">The sequence shown here is derived from an EMBL/GenBank/DDBJ whole genome shotgun (WGS) entry which is preliminary data.</text>
</comment>
<reference evidence="1 2" key="1">
    <citation type="submission" date="2020-02" db="EMBL/GenBank/DDBJ databases">
        <authorList>
            <person name="Zhang X.-Y."/>
        </authorList>
    </citation>
    <scope>NUCLEOTIDE SEQUENCE [LARGE SCALE GENOMIC DNA]</scope>
    <source>
        <strain evidence="1 2">C33</strain>
    </source>
</reference>
<dbReference type="Proteomes" id="UP000484885">
    <property type="component" value="Unassembled WGS sequence"/>
</dbReference>
<dbReference type="Pfam" id="PF03927">
    <property type="entry name" value="NapD"/>
    <property type="match status" value="1"/>
</dbReference>
<protein>
    <submittedName>
        <fullName evidence="1">Chaperone NapD</fullName>
    </submittedName>
</protein>
<dbReference type="AlphaFoldDB" id="A0A845V0G0"/>
<organism evidence="1 2">
    <name type="scientific">Wenzhouxiangella limi</name>
    <dbReference type="NCBI Taxonomy" id="2707351"/>
    <lineage>
        <taxon>Bacteria</taxon>
        <taxon>Pseudomonadati</taxon>
        <taxon>Pseudomonadota</taxon>
        <taxon>Gammaproteobacteria</taxon>
        <taxon>Chromatiales</taxon>
        <taxon>Wenzhouxiangellaceae</taxon>
        <taxon>Wenzhouxiangella</taxon>
    </lineage>
</organism>
<dbReference type="Gene3D" id="3.30.70.920">
    <property type="match status" value="1"/>
</dbReference>
<accession>A0A845V0G0</accession>
<gene>
    <name evidence="1" type="ORF">G3I74_10770</name>
</gene>
<dbReference type="RefSeq" id="WP_164211582.1">
    <property type="nucleotide sequence ID" value="NZ_JAAGSC010000041.1"/>
</dbReference>
<dbReference type="InterPro" id="IPR005623">
    <property type="entry name" value="Chaperone_NapD_NO3_reduct"/>
</dbReference>
<keyword evidence="2" id="KW-1185">Reference proteome</keyword>
<dbReference type="EMBL" id="JAAGSC010000041">
    <property type="protein sequence ID" value="NDY96214.1"/>
    <property type="molecule type" value="Genomic_DNA"/>
</dbReference>
<evidence type="ECO:0000313" key="2">
    <source>
        <dbReference type="Proteomes" id="UP000484885"/>
    </source>
</evidence>